<dbReference type="AlphaFoldDB" id="A0A7K8B9R9"/>
<keyword evidence="2" id="KW-0472">Membrane</keyword>
<reference evidence="3 4" key="1">
    <citation type="submission" date="2019-09" db="EMBL/GenBank/DDBJ databases">
        <title>Bird 10,000 Genomes (B10K) Project - Family phase.</title>
        <authorList>
            <person name="Zhang G."/>
        </authorList>
    </citation>
    <scope>NUCLEOTIDE SEQUENCE [LARGE SCALE GENOMIC DNA]</scope>
    <source>
        <strain evidence="3">B10K-DU-029-38</strain>
        <tissue evidence="3">Muscle</tissue>
    </source>
</reference>
<evidence type="ECO:0000313" key="3">
    <source>
        <dbReference type="EMBL" id="NXB10749.1"/>
    </source>
</evidence>
<dbReference type="PANTHER" id="PTHR21687:SF5">
    <property type="entry name" value="PLASMALEMMA VESICLE-ASSOCIATED PROTEIN"/>
    <property type="match status" value="1"/>
</dbReference>
<feature type="transmembrane region" description="Helical" evidence="2">
    <location>
        <begin position="30"/>
        <end position="52"/>
    </location>
</feature>
<keyword evidence="2" id="KW-0812">Transmembrane</keyword>
<gene>
    <name evidence="3" type="primary">Plvap</name>
    <name evidence="3" type="ORF">CNELOR_R08624</name>
</gene>
<evidence type="ECO:0000313" key="4">
    <source>
        <dbReference type="Proteomes" id="UP000517678"/>
    </source>
</evidence>
<keyword evidence="4" id="KW-1185">Reference proteome</keyword>
<proteinExistence type="predicted"/>
<organism evidence="3 4">
    <name type="scientific">Cnemophilus loriae</name>
    <name type="common">Loria's bird-of-paradise</name>
    <dbReference type="NCBI Taxonomy" id="254448"/>
    <lineage>
        <taxon>Eukaryota</taxon>
        <taxon>Metazoa</taxon>
        <taxon>Chordata</taxon>
        <taxon>Craniata</taxon>
        <taxon>Vertebrata</taxon>
        <taxon>Euteleostomi</taxon>
        <taxon>Archelosauria</taxon>
        <taxon>Archosauria</taxon>
        <taxon>Dinosauria</taxon>
        <taxon>Saurischia</taxon>
        <taxon>Theropoda</taxon>
        <taxon>Coelurosauria</taxon>
        <taxon>Aves</taxon>
        <taxon>Neognathae</taxon>
        <taxon>Neoaves</taxon>
        <taxon>Telluraves</taxon>
        <taxon>Australaves</taxon>
        <taxon>Passeriformes</taxon>
        <taxon>Corvoidea</taxon>
        <taxon>Corvidae</taxon>
        <taxon>Cnemophilus</taxon>
    </lineage>
</organism>
<protein>
    <submittedName>
        <fullName evidence="3">PLVAP protein</fullName>
    </submittedName>
</protein>
<evidence type="ECO:0000256" key="2">
    <source>
        <dbReference type="SAM" id="Phobius"/>
    </source>
</evidence>
<dbReference type="EMBL" id="VZTF01008240">
    <property type="protein sequence ID" value="NXB10749.1"/>
    <property type="molecule type" value="Genomic_DNA"/>
</dbReference>
<evidence type="ECO:0000256" key="1">
    <source>
        <dbReference type="SAM" id="Coils"/>
    </source>
</evidence>
<accession>A0A7K8B9R9</accession>
<feature type="coiled-coil region" evidence="1">
    <location>
        <begin position="282"/>
        <end position="341"/>
    </location>
</feature>
<sequence length="353" mass="41027">MEKSSFAMAKFGLEPKEAIPKRDCGFYVKYIFLFTSLIQFLIILGLVLFMVYGNAQAGTDTHLKLLEEQVQSHYRKIVTLGATNANLSRALNATLKDKDKLQGLALKVQRELEKCNSSQASSSFPKLQELVYQVRLAECHMTISFINTTWNAEKLQLQQQLDQTTSSKKILEESSRQSEAKLAKATQEWDRCQEDLQSARTQGDFSRTELELQRRECRSLQSDVSNKFPRITELVKQLQCREVEDELKQMRDRTEGLFRWQQERDSCYIHRKACELSVQQCHLNSSREMQELKKKIQTLEMQKKNEEEERRKLEVEKEKMGKELEEKRRVAAAQAELLREQLGVCMGAKVGTW</sequence>
<dbReference type="Proteomes" id="UP000517678">
    <property type="component" value="Unassembled WGS sequence"/>
</dbReference>
<feature type="non-terminal residue" evidence="3">
    <location>
        <position position="1"/>
    </location>
</feature>
<dbReference type="GO" id="GO:0002693">
    <property type="term" value="P:positive regulation of cellular extravasation"/>
    <property type="evidence" value="ECO:0007669"/>
    <property type="project" value="TreeGrafter"/>
</dbReference>
<feature type="non-terminal residue" evidence="3">
    <location>
        <position position="353"/>
    </location>
</feature>
<keyword evidence="2" id="KW-1133">Transmembrane helix</keyword>
<dbReference type="GO" id="GO:0043114">
    <property type="term" value="P:regulation of vascular permeability"/>
    <property type="evidence" value="ECO:0007669"/>
    <property type="project" value="TreeGrafter"/>
</dbReference>
<name>A0A7K8B9R9_9CORV</name>
<feature type="coiled-coil region" evidence="1">
    <location>
        <begin position="154"/>
        <end position="202"/>
    </location>
</feature>
<dbReference type="PANTHER" id="PTHR21687">
    <property type="entry name" value="PLASMALEMMA VESICLE-ASSOCIATED PROTEIN"/>
    <property type="match status" value="1"/>
</dbReference>
<comment type="caution">
    <text evidence="3">The sequence shown here is derived from an EMBL/GenBank/DDBJ whole genome shotgun (WGS) entry which is preliminary data.</text>
</comment>
<dbReference type="Pfam" id="PF06637">
    <property type="entry name" value="PV-1"/>
    <property type="match status" value="1"/>
</dbReference>
<dbReference type="InterPro" id="IPR009538">
    <property type="entry name" value="PV-1"/>
</dbReference>
<keyword evidence="1" id="KW-0175">Coiled coil</keyword>